<dbReference type="Gene3D" id="2.60.120.260">
    <property type="entry name" value="Galactose-binding domain-like"/>
    <property type="match status" value="1"/>
</dbReference>
<organism evidence="2 3">
    <name type="scientific">Leptospira brenneri</name>
    <dbReference type="NCBI Taxonomy" id="2023182"/>
    <lineage>
        <taxon>Bacteria</taxon>
        <taxon>Pseudomonadati</taxon>
        <taxon>Spirochaetota</taxon>
        <taxon>Spirochaetia</taxon>
        <taxon>Leptospirales</taxon>
        <taxon>Leptospiraceae</taxon>
        <taxon>Leptospira</taxon>
    </lineage>
</organism>
<dbReference type="OrthoDB" id="336252at2"/>
<protein>
    <submittedName>
        <fullName evidence="2">Discoidin domain-containing protein</fullName>
    </submittedName>
</protein>
<accession>A0A2M9Y6P8</accession>
<dbReference type="NCBIfam" id="NF047619">
    <property type="entry name" value="NADase_discoid"/>
    <property type="match status" value="1"/>
</dbReference>
<dbReference type="SUPFAM" id="SSF49785">
    <property type="entry name" value="Galactose-binding domain-like"/>
    <property type="match status" value="1"/>
</dbReference>
<dbReference type="Pfam" id="PF25302">
    <property type="entry name" value="NADase_transloc"/>
    <property type="match status" value="1"/>
</dbReference>
<sequence length="432" mass="47969">MKKMILTLLAFVVLFCKNSPIENSIVIERIQAASSADGTSPINVFKPGKYWKPETNLDGITIFFSNGVKWNQPGKTDGRAFFNEISIECQEKKGYVAFYKDGSYATNFNCAKETPQKIRSNGVHVIYLLPESGNGIQTVSFYQNGKKLDVAYPEPIVGQVTASSTLPNYPAYSLFDGSIDFAWVEGAKANGEGESFQIELEDNIDLSGFEIFNGYQRLDALFYKNGSVTELLVSDGSESFPIKIEDRQGGQRIFFPKTLSGKKFTFTIQKVRPGKTWTDTVIAEIILLGEKGKRYTVLDKDADEFKSSVLSKTKNTILSGVVNKAVFRDVSDGSFRLDYVFRSNGSFVIWKDDESEKRVLDGNWVLLEASPTEAKIKIFGRDHKVVTQSLDSNSPYAETTSAVSTLIFGDTLTVKKSGNTLQMIGKKVQIAK</sequence>
<dbReference type="EMBL" id="RQFP01000001">
    <property type="protein sequence ID" value="TGK95869.1"/>
    <property type="molecule type" value="Genomic_DNA"/>
</dbReference>
<proteinExistence type="predicted"/>
<dbReference type="InterPro" id="IPR008979">
    <property type="entry name" value="Galactose-bd-like_sf"/>
</dbReference>
<evidence type="ECO:0000313" key="3">
    <source>
        <dbReference type="Proteomes" id="UP000297891"/>
    </source>
</evidence>
<name>A0A2M9Y6P8_9LEPT</name>
<dbReference type="AlphaFoldDB" id="A0A2M9Y6P8"/>
<reference evidence="2" key="1">
    <citation type="journal article" date="2019" name="PLoS Negl. Trop. Dis.">
        <title>Revisiting the worldwide diversity of Leptospira species in the environment.</title>
        <authorList>
            <person name="Vincent A.T."/>
            <person name="Schiettekatte O."/>
            <person name="Bourhy P."/>
            <person name="Veyrier F.J."/>
            <person name="Picardeau M."/>
        </authorList>
    </citation>
    <scope>NUCLEOTIDE SEQUENCE [LARGE SCALE GENOMIC DNA]</scope>
    <source>
        <strain evidence="2">201800277</strain>
    </source>
</reference>
<feature type="domain" description="NAD glycohydrolase translocation F5/8 type C" evidence="1">
    <location>
        <begin position="158"/>
        <end position="286"/>
    </location>
</feature>
<dbReference type="Proteomes" id="UP000297891">
    <property type="component" value="Unassembled WGS sequence"/>
</dbReference>
<dbReference type="InterPro" id="IPR057561">
    <property type="entry name" value="NADase_transloc"/>
</dbReference>
<evidence type="ECO:0000313" key="2">
    <source>
        <dbReference type="EMBL" id="TGK95869.1"/>
    </source>
</evidence>
<keyword evidence="3" id="KW-1185">Reference proteome</keyword>
<comment type="caution">
    <text evidence="2">The sequence shown here is derived from an EMBL/GenBank/DDBJ whole genome shotgun (WGS) entry which is preliminary data.</text>
</comment>
<evidence type="ECO:0000259" key="1">
    <source>
        <dbReference type="Pfam" id="PF25302"/>
    </source>
</evidence>
<dbReference type="RefSeq" id="WP_100789173.1">
    <property type="nucleotide sequence ID" value="NZ_NPDQ01000001.1"/>
</dbReference>
<gene>
    <name evidence="2" type="ORF">EHQ30_04365</name>
</gene>